<evidence type="ECO:0000313" key="3">
    <source>
        <dbReference type="Proteomes" id="UP000580250"/>
    </source>
</evidence>
<dbReference type="Proteomes" id="UP000580250">
    <property type="component" value="Unassembled WGS sequence"/>
</dbReference>
<keyword evidence="1" id="KW-1133">Transmembrane helix</keyword>
<dbReference type="EMBL" id="CAJEWN010000043">
    <property type="protein sequence ID" value="CAD2149359.1"/>
    <property type="molecule type" value="Genomic_DNA"/>
</dbReference>
<feature type="transmembrane region" description="Helical" evidence="1">
    <location>
        <begin position="37"/>
        <end position="55"/>
    </location>
</feature>
<accession>A0A6V7U8C8</accession>
<dbReference type="InterPro" id="IPR019425">
    <property type="entry name" value="7TM_GPCR_serpentine_rcpt_Srt"/>
</dbReference>
<evidence type="ECO:0000256" key="1">
    <source>
        <dbReference type="SAM" id="Phobius"/>
    </source>
</evidence>
<keyword evidence="1" id="KW-0812">Transmembrane</keyword>
<dbReference type="PANTHER" id="PTHR23021">
    <property type="entry name" value="SERPENTINE RECEPTOR, CLASS T"/>
    <property type="match status" value="1"/>
</dbReference>
<dbReference type="Pfam" id="PF10321">
    <property type="entry name" value="7TM_GPCR_Srt"/>
    <property type="match status" value="1"/>
</dbReference>
<organism evidence="2 3">
    <name type="scientific">Meloidogyne enterolobii</name>
    <name type="common">Root-knot nematode worm</name>
    <name type="synonym">Meloidogyne mayaguensis</name>
    <dbReference type="NCBI Taxonomy" id="390850"/>
    <lineage>
        <taxon>Eukaryota</taxon>
        <taxon>Metazoa</taxon>
        <taxon>Ecdysozoa</taxon>
        <taxon>Nematoda</taxon>
        <taxon>Chromadorea</taxon>
        <taxon>Rhabditida</taxon>
        <taxon>Tylenchina</taxon>
        <taxon>Tylenchomorpha</taxon>
        <taxon>Tylenchoidea</taxon>
        <taxon>Meloidogynidae</taxon>
        <taxon>Meloidogyninae</taxon>
        <taxon>Meloidogyne</taxon>
    </lineage>
</organism>
<gene>
    <name evidence="2" type="ORF">MENT_LOCUS9666</name>
</gene>
<dbReference type="PANTHER" id="PTHR23021:SF11">
    <property type="entry name" value="SERPENTINE RECEPTOR, CLASS T"/>
    <property type="match status" value="1"/>
</dbReference>
<protein>
    <submittedName>
        <fullName evidence="2">Uncharacterized protein</fullName>
    </submittedName>
</protein>
<keyword evidence="1" id="KW-0472">Membrane</keyword>
<reference evidence="2 3" key="1">
    <citation type="submission" date="2020-08" db="EMBL/GenBank/DDBJ databases">
        <authorList>
            <person name="Koutsovoulos G."/>
            <person name="Danchin GJ E."/>
        </authorList>
    </citation>
    <scope>NUCLEOTIDE SEQUENCE [LARGE SCALE GENOMIC DNA]</scope>
</reference>
<feature type="transmembrane region" description="Helical" evidence="1">
    <location>
        <begin position="75"/>
        <end position="93"/>
    </location>
</feature>
<evidence type="ECO:0000313" key="2">
    <source>
        <dbReference type="EMBL" id="CAD2149359.1"/>
    </source>
</evidence>
<name>A0A6V7U8C8_MELEN</name>
<comment type="caution">
    <text evidence="2">The sequence shown here is derived from an EMBL/GenBank/DDBJ whole genome shotgun (WGS) entry which is preliminary data.</text>
</comment>
<dbReference type="AlphaFoldDB" id="A0A6V7U8C8"/>
<sequence length="176" mass="20567">MAFPNIAEILFYGKRIYIWIFICNLYGFYWLYFRHPYIFNGIAFAVLFEPLIGYIPFRAEIFKRDLFENSLNNALLAVVTPIIYVLFIICFFFKTREVSDRVTKEEKMVSMGIVVSKEYWISTFAGQNVDCVFIQVFIVSMINTSTGIIYAYNLKNPDSGFVLVLVAHFCWVHVHG</sequence>
<feature type="transmembrane region" description="Helical" evidence="1">
    <location>
        <begin position="16"/>
        <end position="32"/>
    </location>
</feature>
<proteinExistence type="predicted"/>